<keyword evidence="3" id="KW-1185">Reference proteome</keyword>
<feature type="compositionally biased region" description="Basic and acidic residues" evidence="1">
    <location>
        <begin position="93"/>
        <end position="108"/>
    </location>
</feature>
<protein>
    <submittedName>
        <fullName evidence="2">Uncharacterized protein</fullName>
    </submittedName>
</protein>
<name>A0A8H5HV64_9AGAR</name>
<dbReference type="OrthoDB" id="3046290at2759"/>
<dbReference type="AlphaFoldDB" id="A0A8H5HV64"/>
<gene>
    <name evidence="2" type="ORF">D9757_003811</name>
</gene>
<feature type="region of interest" description="Disordered" evidence="1">
    <location>
        <begin position="167"/>
        <end position="237"/>
    </location>
</feature>
<comment type="caution">
    <text evidence="2">The sequence shown here is derived from an EMBL/GenBank/DDBJ whole genome shotgun (WGS) entry which is preliminary data.</text>
</comment>
<feature type="region of interest" description="Disordered" evidence="1">
    <location>
        <begin position="250"/>
        <end position="270"/>
    </location>
</feature>
<reference evidence="2 3" key="1">
    <citation type="journal article" date="2020" name="ISME J.">
        <title>Uncovering the hidden diversity of litter-decomposition mechanisms in mushroom-forming fungi.</title>
        <authorList>
            <person name="Floudas D."/>
            <person name="Bentzer J."/>
            <person name="Ahren D."/>
            <person name="Johansson T."/>
            <person name="Persson P."/>
            <person name="Tunlid A."/>
        </authorList>
    </citation>
    <scope>NUCLEOTIDE SEQUENCE [LARGE SCALE GENOMIC DNA]</scope>
    <source>
        <strain evidence="2 3">CBS 406.79</strain>
    </source>
</reference>
<evidence type="ECO:0000256" key="1">
    <source>
        <dbReference type="SAM" id="MobiDB-lite"/>
    </source>
</evidence>
<dbReference type="Proteomes" id="UP000518752">
    <property type="component" value="Unassembled WGS sequence"/>
</dbReference>
<sequence length="463" mass="48897">MAPSTLSYADRAKKAQKIRSPIENTVHAVSVSMPVSSATTSPFSSNDSSASSSMGSSGTVISSNSTDVDAADTTAPTTSNSSVILESDGEGSGEQKEQAVKEKEEARSVRKPAVVNVWQQRMADANQPGGANKRELTPSKVTLKPEASSSPAAVVEEDDAFIVKVRPAPTSWSSRPPLVSPSWSGGTTKPSAEKPVSLELKDPQSWPEVGLGSPNKAKGKGKSGDDEHQTLKGRAPSFIPQLTSCMLMQLHPCSETESPPRSIKTKSKSKWVAIPAQELQAAADAAGISSRRQQHAKSHSASQSSVHSESQSHSRNQSHSRESSLSRPPVGQTIPKVFRTGSKSVSRAGTASGPHSRMHSRSASTHASPAACREVGLPPQETEEQNLVAPRSSSAATPASSLSTESTLPISTYIIPSPASPLPSVFPVQIQQQQQQFKANTGLPQVQFPSLNRSPIVYQMDTS</sequence>
<feature type="region of interest" description="Disordered" evidence="1">
    <location>
        <begin position="282"/>
        <end position="405"/>
    </location>
</feature>
<feature type="region of interest" description="Disordered" evidence="1">
    <location>
        <begin position="1"/>
        <end position="153"/>
    </location>
</feature>
<evidence type="ECO:0000313" key="3">
    <source>
        <dbReference type="Proteomes" id="UP000518752"/>
    </source>
</evidence>
<feature type="compositionally biased region" description="Polar residues" evidence="1">
    <location>
        <begin position="181"/>
        <end position="190"/>
    </location>
</feature>
<feature type="compositionally biased region" description="Low complexity" evidence="1">
    <location>
        <begin position="299"/>
        <end position="318"/>
    </location>
</feature>
<proteinExistence type="predicted"/>
<accession>A0A8H5HV64</accession>
<feature type="compositionally biased region" description="Low complexity" evidence="1">
    <location>
        <begin position="392"/>
        <end position="405"/>
    </location>
</feature>
<feature type="compositionally biased region" description="Low complexity" evidence="1">
    <location>
        <begin position="34"/>
        <end position="82"/>
    </location>
</feature>
<organism evidence="2 3">
    <name type="scientific">Collybiopsis confluens</name>
    <dbReference type="NCBI Taxonomy" id="2823264"/>
    <lineage>
        <taxon>Eukaryota</taxon>
        <taxon>Fungi</taxon>
        <taxon>Dikarya</taxon>
        <taxon>Basidiomycota</taxon>
        <taxon>Agaricomycotina</taxon>
        <taxon>Agaricomycetes</taxon>
        <taxon>Agaricomycetidae</taxon>
        <taxon>Agaricales</taxon>
        <taxon>Marasmiineae</taxon>
        <taxon>Omphalotaceae</taxon>
        <taxon>Collybiopsis</taxon>
    </lineage>
</organism>
<dbReference type="EMBL" id="JAACJN010000017">
    <property type="protein sequence ID" value="KAF5390018.1"/>
    <property type="molecule type" value="Genomic_DNA"/>
</dbReference>
<evidence type="ECO:0000313" key="2">
    <source>
        <dbReference type="EMBL" id="KAF5390018.1"/>
    </source>
</evidence>